<keyword evidence="1" id="KW-0732">Signal</keyword>
<name>A0ABT3TFP3_9GAMM</name>
<accession>A0ABT3TFP3</accession>
<dbReference type="EMBL" id="SHNN01000001">
    <property type="protein sequence ID" value="MCX2980839.1"/>
    <property type="molecule type" value="Genomic_DNA"/>
</dbReference>
<organism evidence="2 3">
    <name type="scientific">Candidatus Litorirhabdus singularis</name>
    <dbReference type="NCBI Taxonomy" id="2518993"/>
    <lineage>
        <taxon>Bacteria</taxon>
        <taxon>Pseudomonadati</taxon>
        <taxon>Pseudomonadota</taxon>
        <taxon>Gammaproteobacteria</taxon>
        <taxon>Cellvibrionales</taxon>
        <taxon>Halieaceae</taxon>
        <taxon>Candidatus Litorirhabdus</taxon>
    </lineage>
</organism>
<dbReference type="InterPro" id="IPR022028">
    <property type="entry name" value="DUF3604"/>
</dbReference>
<keyword evidence="3" id="KW-1185">Reference proteome</keyword>
<feature type="chain" id="PRO_5046508194" evidence="1">
    <location>
        <begin position="22"/>
        <end position="618"/>
    </location>
</feature>
<reference evidence="2" key="1">
    <citation type="submission" date="2019-02" db="EMBL/GenBank/DDBJ databases">
        <authorList>
            <person name="Li S.-H."/>
        </authorList>
    </citation>
    <scope>NUCLEOTIDE SEQUENCE</scope>
    <source>
        <strain evidence="2">IMCC14734</strain>
    </source>
</reference>
<evidence type="ECO:0000313" key="3">
    <source>
        <dbReference type="Proteomes" id="UP001143362"/>
    </source>
</evidence>
<evidence type="ECO:0000313" key="2">
    <source>
        <dbReference type="EMBL" id="MCX2980839.1"/>
    </source>
</evidence>
<proteinExistence type="predicted"/>
<dbReference type="Gene3D" id="3.20.20.140">
    <property type="entry name" value="Metal-dependent hydrolases"/>
    <property type="match status" value="1"/>
</dbReference>
<feature type="signal peptide" evidence="1">
    <location>
        <begin position="1"/>
        <end position="21"/>
    </location>
</feature>
<dbReference type="RefSeq" id="WP_279244814.1">
    <property type="nucleotide sequence ID" value="NZ_SHNN01000001.1"/>
</dbReference>
<dbReference type="Pfam" id="PF12228">
    <property type="entry name" value="DUF3604"/>
    <property type="match status" value="1"/>
</dbReference>
<protein>
    <submittedName>
        <fullName evidence="2">DUF3604 domain-containing protein</fullName>
    </submittedName>
</protein>
<comment type="caution">
    <text evidence="2">The sequence shown here is derived from an EMBL/GenBank/DDBJ whole genome shotgun (WGS) entry which is preliminary data.</text>
</comment>
<sequence>MKLSASCALLVMAVSSAPLLGQDRTLYWGDTHVHSTNSFDAYLGFNRSVDPATAYRYAQGKPVIHPYHKARVQIDTPLDFLVIADHAELMGALQTIAETGIPRDGLGFLDTMKSWFIEYRLRKALQEFDLFGLASSIIKDRGGPVEAARPPEEASRPIPNADVMASRTWQQYTHAADAYNDPGRFTALIGWEWTSGPGGANLHRVVFTDADGETARTFQPYGSNESAYPEDLWAWLEETSAATSSEFVAIPHNSNISKGFMFPQTTIKDEPVSLEYARARQKWEPVAEITQYKGDSETAALLSPNDEFADFETYGFFLQANAEDYIPTEGDYLRGALKRGLEFDSSLGINPYKYGLIGSTDSHTGLASAEESNFHGKFARDGVPENKSMYPEQPHRSSGWAMSAQGLAAVWAQGNDRESIMAAFKRREVYATTGPRISLRFFGGWNFTPEDLDSSDYANIGYTKGVPMGGDLRRNNEGDAPGFLIRAARDPIGANLDRVQVVKGWLDAQGKSHEKVFNVAWAGARQPDTTGKLPAIGNTVNEATAAVSNSIGTEELSTLWVDPEFDASVRAFYYIRALQIPTARHSLYDAIALQIPESDRGAKSIQERAYSSPIWYTP</sequence>
<dbReference type="Proteomes" id="UP001143362">
    <property type="component" value="Unassembled WGS sequence"/>
</dbReference>
<gene>
    <name evidence="2" type="ORF">EYC98_08110</name>
</gene>
<evidence type="ECO:0000256" key="1">
    <source>
        <dbReference type="SAM" id="SignalP"/>
    </source>
</evidence>